<evidence type="ECO:0000256" key="5">
    <source>
        <dbReference type="ARBA" id="ARBA00022989"/>
    </source>
</evidence>
<dbReference type="InterPro" id="IPR000515">
    <property type="entry name" value="MetI-like"/>
</dbReference>
<keyword evidence="11" id="KW-1185">Reference proteome</keyword>
<dbReference type="Gene3D" id="1.10.3720.10">
    <property type="entry name" value="MetI-like"/>
    <property type="match status" value="1"/>
</dbReference>
<proteinExistence type="inferred from homology"/>
<keyword evidence="2 7" id="KW-0813">Transport</keyword>
<feature type="transmembrane region" description="Helical" evidence="7">
    <location>
        <begin position="94"/>
        <end position="122"/>
    </location>
</feature>
<keyword evidence="5 7" id="KW-1133">Transmembrane helix</keyword>
<feature type="transmembrane region" description="Helical" evidence="7">
    <location>
        <begin position="134"/>
        <end position="158"/>
    </location>
</feature>
<dbReference type="CDD" id="cd06261">
    <property type="entry name" value="TM_PBP2"/>
    <property type="match status" value="1"/>
</dbReference>
<keyword evidence="3" id="KW-1003">Cell membrane</keyword>
<dbReference type="Pfam" id="PF00528">
    <property type="entry name" value="BPD_transp_1"/>
    <property type="match status" value="1"/>
</dbReference>
<feature type="transmembrane region" description="Helical" evidence="7">
    <location>
        <begin position="219"/>
        <end position="243"/>
    </location>
</feature>
<dbReference type="SUPFAM" id="SSF161098">
    <property type="entry name" value="MetI-like"/>
    <property type="match status" value="1"/>
</dbReference>
<evidence type="ECO:0000313" key="11">
    <source>
        <dbReference type="Proteomes" id="UP001183390"/>
    </source>
</evidence>
<evidence type="ECO:0000256" key="2">
    <source>
        <dbReference type="ARBA" id="ARBA00022448"/>
    </source>
</evidence>
<gene>
    <name evidence="10" type="ORF">RM479_09100</name>
</gene>
<evidence type="ECO:0000259" key="9">
    <source>
        <dbReference type="PROSITE" id="PS50928"/>
    </source>
</evidence>
<feature type="transmembrane region" description="Helical" evidence="7">
    <location>
        <begin position="263"/>
        <end position="286"/>
    </location>
</feature>
<comment type="subcellular location">
    <subcellularLocation>
        <location evidence="1 7">Cell membrane</location>
        <topology evidence="1 7">Multi-pass membrane protein</topology>
    </subcellularLocation>
</comment>
<keyword evidence="6 7" id="KW-0472">Membrane</keyword>
<evidence type="ECO:0000313" key="10">
    <source>
        <dbReference type="EMBL" id="MDT0328570.1"/>
    </source>
</evidence>
<evidence type="ECO:0000256" key="3">
    <source>
        <dbReference type="ARBA" id="ARBA00022475"/>
    </source>
</evidence>
<comment type="caution">
    <text evidence="10">The sequence shown here is derived from an EMBL/GenBank/DDBJ whole genome shotgun (WGS) entry which is preliminary data.</text>
</comment>
<dbReference type="PANTHER" id="PTHR43744">
    <property type="entry name" value="ABC TRANSPORTER PERMEASE PROTEIN MG189-RELATED-RELATED"/>
    <property type="match status" value="1"/>
</dbReference>
<organism evidence="10 11">
    <name type="scientific">Nocardiopsis lambiniae</name>
    <dbReference type="NCBI Taxonomy" id="3075539"/>
    <lineage>
        <taxon>Bacteria</taxon>
        <taxon>Bacillati</taxon>
        <taxon>Actinomycetota</taxon>
        <taxon>Actinomycetes</taxon>
        <taxon>Streptosporangiales</taxon>
        <taxon>Nocardiopsidaceae</taxon>
        <taxon>Nocardiopsis</taxon>
    </lineage>
</organism>
<name>A0ABU2M7G2_9ACTN</name>
<feature type="domain" description="ABC transmembrane type-1" evidence="9">
    <location>
        <begin position="99"/>
        <end position="286"/>
    </location>
</feature>
<evidence type="ECO:0000256" key="6">
    <source>
        <dbReference type="ARBA" id="ARBA00023136"/>
    </source>
</evidence>
<evidence type="ECO:0000256" key="8">
    <source>
        <dbReference type="SAM" id="MobiDB-lite"/>
    </source>
</evidence>
<evidence type="ECO:0000256" key="4">
    <source>
        <dbReference type="ARBA" id="ARBA00022692"/>
    </source>
</evidence>
<sequence>MTVLADRPTVSGRTRVSHPGPGRRLRPLVRSGLDHLLMGAVTLLFASPILYMFIGSLKPDDQVLDGLSGFVPRDLSLDNYADVFATFDDPSTGFFLNFFGTSVIVTGVVVLGGLVVNSMAAYALARLRWRGRDAVLILVLALLVLPFEAIAVPLFYLLNDFRNTMAVQSVPLIANAFSIFLFYSFFLKLPKEIEEAGRLDGAGPWRIFVRIIVPMSKPVFATVAILSFLTQWGMFLWPVLMVSDPSVRPLPLAISVYQGQPPFAWGDIMAFGVMMVLPMLLVFLVFQRWFVRSVASTGLKG</sequence>
<accession>A0ABU2M7G2</accession>
<protein>
    <submittedName>
        <fullName evidence="10">Carbohydrate ABC transporter permease</fullName>
    </submittedName>
</protein>
<dbReference type="InterPro" id="IPR035906">
    <property type="entry name" value="MetI-like_sf"/>
</dbReference>
<feature type="transmembrane region" description="Helical" evidence="7">
    <location>
        <begin position="170"/>
        <end position="189"/>
    </location>
</feature>
<dbReference type="PANTHER" id="PTHR43744:SF12">
    <property type="entry name" value="ABC TRANSPORTER PERMEASE PROTEIN MG189-RELATED"/>
    <property type="match status" value="1"/>
</dbReference>
<reference evidence="11" key="1">
    <citation type="submission" date="2023-07" db="EMBL/GenBank/DDBJ databases">
        <title>30 novel species of actinomycetes from the DSMZ collection.</title>
        <authorList>
            <person name="Nouioui I."/>
        </authorList>
    </citation>
    <scope>NUCLEOTIDE SEQUENCE [LARGE SCALE GENOMIC DNA]</scope>
    <source>
        <strain evidence="11">DSM 44743</strain>
    </source>
</reference>
<evidence type="ECO:0000256" key="7">
    <source>
        <dbReference type="RuleBase" id="RU363032"/>
    </source>
</evidence>
<comment type="similarity">
    <text evidence="7">Belongs to the binding-protein-dependent transport system permease family.</text>
</comment>
<dbReference type="Proteomes" id="UP001183390">
    <property type="component" value="Unassembled WGS sequence"/>
</dbReference>
<dbReference type="EMBL" id="JAVREP010000004">
    <property type="protein sequence ID" value="MDT0328570.1"/>
    <property type="molecule type" value="Genomic_DNA"/>
</dbReference>
<feature type="region of interest" description="Disordered" evidence="8">
    <location>
        <begin position="1"/>
        <end position="22"/>
    </location>
</feature>
<keyword evidence="4 7" id="KW-0812">Transmembrane</keyword>
<evidence type="ECO:0000256" key="1">
    <source>
        <dbReference type="ARBA" id="ARBA00004651"/>
    </source>
</evidence>
<feature type="transmembrane region" description="Helical" evidence="7">
    <location>
        <begin position="33"/>
        <end position="54"/>
    </location>
</feature>
<dbReference type="RefSeq" id="WP_311511281.1">
    <property type="nucleotide sequence ID" value="NZ_JAVREP010000004.1"/>
</dbReference>
<dbReference type="PROSITE" id="PS50928">
    <property type="entry name" value="ABC_TM1"/>
    <property type="match status" value="1"/>
</dbReference>